<dbReference type="CDD" id="cd01948">
    <property type="entry name" value="EAL"/>
    <property type="match status" value="1"/>
</dbReference>
<organism evidence="3 4">
    <name type="scientific">Methylophilus glucosoxydans</name>
    <dbReference type="NCBI Taxonomy" id="752553"/>
    <lineage>
        <taxon>Bacteria</taxon>
        <taxon>Pseudomonadati</taxon>
        <taxon>Pseudomonadota</taxon>
        <taxon>Betaproteobacteria</taxon>
        <taxon>Nitrosomonadales</taxon>
        <taxon>Methylophilaceae</taxon>
        <taxon>Methylophilus</taxon>
    </lineage>
</organism>
<evidence type="ECO:0000313" key="4">
    <source>
        <dbReference type="Proteomes" id="UP001597106"/>
    </source>
</evidence>
<reference evidence="4" key="1">
    <citation type="journal article" date="2019" name="Int. J. Syst. Evol. Microbiol.">
        <title>The Global Catalogue of Microorganisms (GCM) 10K type strain sequencing project: providing services to taxonomists for standard genome sequencing and annotation.</title>
        <authorList>
            <consortium name="The Broad Institute Genomics Platform"/>
            <consortium name="The Broad Institute Genome Sequencing Center for Infectious Disease"/>
            <person name="Wu L."/>
            <person name="Ma J."/>
        </authorList>
    </citation>
    <scope>NUCLEOTIDE SEQUENCE [LARGE SCALE GENOMIC DNA]</scope>
    <source>
        <strain evidence="4">CCUG 59685</strain>
    </source>
</reference>
<gene>
    <name evidence="3" type="ORF">ACFQ1T_02130</name>
</gene>
<dbReference type="InterPro" id="IPR001633">
    <property type="entry name" value="EAL_dom"/>
</dbReference>
<evidence type="ECO:0000259" key="1">
    <source>
        <dbReference type="PROSITE" id="PS50883"/>
    </source>
</evidence>
<dbReference type="InterPro" id="IPR036046">
    <property type="entry name" value="Acylphosphatase-like_dom_sf"/>
</dbReference>
<sequence>MFTVLVYKSRSVKQLVGDELAALVDAAAEKNQKNAISGVLLYDGDYFLQYLEGPDIAIKLLYHLITLDDRHRNVVKLMEDFSPARRFGGWSMYCIDVQKVYGEDIYALLSEGATFNSGESLPDHDRVIKLITAFATSRWSDGERTLHAEDWQFQPQPSPFDVVNPARIQQAACQFAFQPIVSPLTGLISSIEALIRSPSGGTPRQCFEGLSAEELYVFDLESKQHALALASQMQLGPIKLSINLLPMSLVRVPNAVEKLLSYIAQFDFKPQQIIVEITEQESIANFDDFQRAIRELRLAGISVSIDDFGAGFAGLTLLSKFQPEKLKVDRLIVENIHKDGPKQAIVRALIECAHALGITIVAEGVETVEEWCWLQSAGVDLFQGFLFAKPMLNGVAPIQWPVQT</sequence>
<dbReference type="RefSeq" id="WP_379073628.1">
    <property type="nucleotide sequence ID" value="NZ_JBHTJW010000001.1"/>
</dbReference>
<keyword evidence="4" id="KW-1185">Reference proteome</keyword>
<feature type="domain" description="BLUF" evidence="2">
    <location>
        <begin position="2"/>
        <end position="93"/>
    </location>
</feature>
<dbReference type="PANTHER" id="PTHR33121:SF15">
    <property type="entry name" value="BLUE LIGHT- AND TEMPERATURE-REGULATED ANTIREPRESSOR BLUF"/>
    <property type="match status" value="1"/>
</dbReference>
<dbReference type="Gene3D" id="3.30.70.100">
    <property type="match status" value="1"/>
</dbReference>
<dbReference type="SUPFAM" id="SSF141868">
    <property type="entry name" value="EAL domain-like"/>
    <property type="match status" value="1"/>
</dbReference>
<dbReference type="SMART" id="SM01034">
    <property type="entry name" value="BLUF"/>
    <property type="match status" value="1"/>
</dbReference>
<dbReference type="SMART" id="SM00052">
    <property type="entry name" value="EAL"/>
    <property type="match status" value="1"/>
</dbReference>
<dbReference type="PANTHER" id="PTHR33121">
    <property type="entry name" value="CYCLIC DI-GMP PHOSPHODIESTERASE PDEF"/>
    <property type="match status" value="1"/>
</dbReference>
<dbReference type="InterPro" id="IPR035919">
    <property type="entry name" value="EAL_sf"/>
</dbReference>
<dbReference type="Pfam" id="PF00563">
    <property type="entry name" value="EAL"/>
    <property type="match status" value="1"/>
</dbReference>
<dbReference type="InterPro" id="IPR050706">
    <property type="entry name" value="Cyclic-di-GMP_PDE-like"/>
</dbReference>
<dbReference type="Pfam" id="PF04940">
    <property type="entry name" value="BLUF"/>
    <property type="match status" value="1"/>
</dbReference>
<comment type="caution">
    <text evidence="3">The sequence shown here is derived from an EMBL/GenBank/DDBJ whole genome shotgun (WGS) entry which is preliminary data.</text>
</comment>
<name>A0ABW3GDA7_9PROT</name>
<dbReference type="PROSITE" id="PS50883">
    <property type="entry name" value="EAL"/>
    <property type="match status" value="1"/>
</dbReference>
<proteinExistence type="predicted"/>
<dbReference type="Gene3D" id="3.20.20.450">
    <property type="entry name" value="EAL domain"/>
    <property type="match status" value="1"/>
</dbReference>
<dbReference type="PROSITE" id="PS50925">
    <property type="entry name" value="BLUF"/>
    <property type="match status" value="1"/>
</dbReference>
<dbReference type="Proteomes" id="UP001597106">
    <property type="component" value="Unassembled WGS sequence"/>
</dbReference>
<accession>A0ABW3GDA7</accession>
<dbReference type="SUPFAM" id="SSF54975">
    <property type="entry name" value="Acylphosphatase/BLUF domain-like"/>
    <property type="match status" value="1"/>
</dbReference>
<dbReference type="EMBL" id="JBHTJW010000001">
    <property type="protein sequence ID" value="MFD0928569.1"/>
    <property type="molecule type" value="Genomic_DNA"/>
</dbReference>
<evidence type="ECO:0000259" key="2">
    <source>
        <dbReference type="PROSITE" id="PS50925"/>
    </source>
</evidence>
<evidence type="ECO:0000313" key="3">
    <source>
        <dbReference type="EMBL" id="MFD0928569.1"/>
    </source>
</evidence>
<dbReference type="InterPro" id="IPR007024">
    <property type="entry name" value="BLUF_domain"/>
</dbReference>
<protein>
    <submittedName>
        <fullName evidence="3">Diguanylate phosphodiesterase</fullName>
    </submittedName>
</protein>
<feature type="domain" description="EAL" evidence="1">
    <location>
        <begin position="156"/>
        <end position="404"/>
    </location>
</feature>